<dbReference type="OMA" id="PEMVIEC"/>
<dbReference type="OrthoDB" id="9977282at2759"/>
<dbReference type="PANTHER" id="PTHR13364:SF6">
    <property type="entry name" value="SPERMATOGENESIS-DEFECTIVE PROTEIN 39 HOMOLOG"/>
    <property type="match status" value="1"/>
</dbReference>
<dbReference type="PANTHER" id="PTHR13364">
    <property type="entry name" value="DEFECTIVE SPERMATOGENESIS PROTEIN 39"/>
    <property type="match status" value="1"/>
</dbReference>
<keyword evidence="6" id="KW-1185">Reference proteome</keyword>
<dbReference type="RefSeq" id="XP_018023967.1">
    <property type="nucleotide sequence ID" value="XM_018168478.2"/>
</dbReference>
<dbReference type="GO" id="GO:0007034">
    <property type="term" value="P:vacuolar transport"/>
    <property type="evidence" value="ECO:0007669"/>
    <property type="project" value="TreeGrafter"/>
</dbReference>
<organism evidence="6 7">
    <name type="scientific">Hyalella azteca</name>
    <name type="common">Amphipod</name>
    <dbReference type="NCBI Taxonomy" id="294128"/>
    <lineage>
        <taxon>Eukaryota</taxon>
        <taxon>Metazoa</taxon>
        <taxon>Ecdysozoa</taxon>
        <taxon>Arthropoda</taxon>
        <taxon>Crustacea</taxon>
        <taxon>Multicrustacea</taxon>
        <taxon>Malacostraca</taxon>
        <taxon>Eumalacostraca</taxon>
        <taxon>Peracarida</taxon>
        <taxon>Amphipoda</taxon>
        <taxon>Senticaudata</taxon>
        <taxon>Talitrida</taxon>
        <taxon>Talitroidea</taxon>
        <taxon>Hyalellidae</taxon>
        <taxon>Hyalella</taxon>
    </lineage>
</organism>
<dbReference type="Gene3D" id="1.10.150.780">
    <property type="entry name" value="Vps16, C-terminal region"/>
    <property type="match status" value="1"/>
</dbReference>
<evidence type="ECO:0000313" key="7">
    <source>
        <dbReference type="RefSeq" id="XP_018023967.1"/>
    </source>
</evidence>
<name>A0A8B7PED8_HYAAZ</name>
<evidence type="ECO:0000256" key="1">
    <source>
        <dbReference type="ARBA" id="ARBA00004412"/>
    </source>
</evidence>
<dbReference type="InterPro" id="IPR038132">
    <property type="entry name" value="Vps16_C_sf"/>
</dbReference>
<dbReference type="GO" id="GO:0006886">
    <property type="term" value="P:intracellular protein transport"/>
    <property type="evidence" value="ECO:0007669"/>
    <property type="project" value="TreeGrafter"/>
</dbReference>
<dbReference type="Proteomes" id="UP000694843">
    <property type="component" value="Unplaced"/>
</dbReference>
<dbReference type="CTD" id="43521"/>
<dbReference type="AlphaFoldDB" id="A0A8B7PED8"/>
<dbReference type="InterPro" id="IPR040057">
    <property type="entry name" value="Spe-39"/>
</dbReference>
<accession>A0A8B7PED8</accession>
<evidence type="ECO:0000256" key="5">
    <source>
        <dbReference type="ARBA" id="ARBA00023329"/>
    </source>
</evidence>
<keyword evidence="4" id="KW-0967">Endosome</keyword>
<dbReference type="KEGG" id="hazt:108679758"/>
<evidence type="ECO:0000256" key="4">
    <source>
        <dbReference type="ARBA" id="ARBA00022753"/>
    </source>
</evidence>
<keyword evidence="5" id="KW-0968">Cytoplasmic vesicle</keyword>
<protein>
    <submittedName>
        <fullName evidence="7">Spermatogenesis-defective protein 39 homolog isoform X1</fullName>
    </submittedName>
</protein>
<sequence length="523" mass="57387">MASSREQEDYWGESDTAPAALDNFFDENSTVSWRGASESGDYLVDWSKRVKPTKTVPAVQGTVVSPDISSTSYVSPDVSCNLSDSILDNITTDNLSSSSISEGTVAQPRGVGRSLGSLGEKLQDWKPPSVKKWSHAGVVERCSGCSALEQQVAQLSNQLQASFSRSHVAVPVAAAVHAMCTGQPYALHCYRSLSDKRELLAAALRASHTSTIIAVLVFCRNTLSRQLFLQELQSSAVAAQSYLGYLKQRRQYREAMELLQDLGRHEEAALLRYRQCLAITDHAKKTAALRTLTSSSLSSPALTHYKTLINDQIDLLERQKSIDEEDSKSSSNALFKEYPRASSVYDKPLLTTLYYCAMYHWTNSGSHCAPAAFRSAYRLTERQFLWAVVRGRARVKHYFLPEQLPTLLTTRTGGMLGSLSGALSAVSSSLAGAPRPSLPLDRLLDALHAASAPHAVLAAYLSLVEPRELRLRLAQHYDVRSAVVEALVALKDKAGLQRYMEQLPPGSAEYVKADAALKTGRWK</sequence>
<evidence type="ECO:0000256" key="3">
    <source>
        <dbReference type="ARBA" id="ARBA00004603"/>
    </source>
</evidence>
<evidence type="ECO:0000313" key="6">
    <source>
        <dbReference type="Proteomes" id="UP000694843"/>
    </source>
</evidence>
<proteinExistence type="predicted"/>
<gene>
    <name evidence="7" type="primary">LOC108679758</name>
</gene>
<comment type="subcellular location">
    <subcellularLocation>
        <location evidence="2">Cytoplasmic vesicle</location>
    </subcellularLocation>
    <subcellularLocation>
        <location evidence="1">Early endosome</location>
    </subcellularLocation>
    <subcellularLocation>
        <location evidence="3">Late endosome</location>
    </subcellularLocation>
</comment>
<evidence type="ECO:0000256" key="2">
    <source>
        <dbReference type="ARBA" id="ARBA00004541"/>
    </source>
</evidence>
<dbReference type="GO" id="GO:0005769">
    <property type="term" value="C:early endosome"/>
    <property type="evidence" value="ECO:0007669"/>
    <property type="project" value="UniProtKB-SubCell"/>
</dbReference>
<dbReference type="GeneID" id="108679758"/>
<dbReference type="GO" id="GO:0005770">
    <property type="term" value="C:late endosome"/>
    <property type="evidence" value="ECO:0007669"/>
    <property type="project" value="UniProtKB-SubCell"/>
</dbReference>
<reference evidence="7" key="1">
    <citation type="submission" date="2025-08" db="UniProtKB">
        <authorList>
            <consortium name="RefSeq"/>
        </authorList>
    </citation>
    <scope>IDENTIFICATION</scope>
    <source>
        <tissue evidence="7">Whole organism</tissue>
    </source>
</reference>